<dbReference type="Pfam" id="PF04350">
    <property type="entry name" value="PilO"/>
    <property type="match status" value="1"/>
</dbReference>
<keyword evidence="2" id="KW-0812">Transmembrane</keyword>
<evidence type="ECO:0000313" key="3">
    <source>
        <dbReference type="EMBL" id="HGY38246.1"/>
    </source>
</evidence>
<evidence type="ECO:0000256" key="1">
    <source>
        <dbReference type="SAM" id="Coils"/>
    </source>
</evidence>
<evidence type="ECO:0008006" key="4">
    <source>
        <dbReference type="Google" id="ProtNLM"/>
    </source>
</evidence>
<gene>
    <name evidence="3" type="ORF">ENW11_00320</name>
</gene>
<organism evidence="3">
    <name type="scientific">Candidatus Caldatribacterium saccharofermentans</name>
    <dbReference type="NCBI Taxonomy" id="1454753"/>
    <lineage>
        <taxon>Bacteria</taxon>
        <taxon>Pseudomonadati</taxon>
        <taxon>Atribacterota</taxon>
        <taxon>Atribacteria</taxon>
        <taxon>Atribacterales</taxon>
        <taxon>Candidatus Caldatribacteriaceae</taxon>
        <taxon>Candidatus Caldatribacterium</taxon>
    </lineage>
</organism>
<dbReference type="RefSeq" id="WP_017873111.1">
    <property type="nucleotide sequence ID" value="NZ_CP187957.1"/>
</dbReference>
<reference evidence="3" key="1">
    <citation type="journal article" date="2020" name="mSystems">
        <title>Genome- and Community-Level Interaction Insights into Carbon Utilization and Element Cycling Functions of Hydrothermarchaeota in Hydrothermal Sediment.</title>
        <authorList>
            <person name="Zhou Z."/>
            <person name="Liu Y."/>
            <person name="Xu W."/>
            <person name="Pan J."/>
            <person name="Luo Z.H."/>
            <person name="Li M."/>
        </authorList>
    </citation>
    <scope>NUCLEOTIDE SEQUENCE [LARGE SCALE GENOMIC DNA]</scope>
    <source>
        <strain evidence="3">SpSt-82</strain>
    </source>
</reference>
<dbReference type="AlphaFoldDB" id="A0A7V4TEB3"/>
<dbReference type="GO" id="GO:0043683">
    <property type="term" value="P:type IV pilus assembly"/>
    <property type="evidence" value="ECO:0007669"/>
    <property type="project" value="InterPro"/>
</dbReference>
<comment type="caution">
    <text evidence="3">The sequence shown here is derived from an EMBL/GenBank/DDBJ whole genome shotgun (WGS) entry which is preliminary data.</text>
</comment>
<feature type="coiled-coil region" evidence="1">
    <location>
        <begin position="33"/>
        <end position="84"/>
    </location>
</feature>
<dbReference type="Gene3D" id="3.30.70.60">
    <property type="match status" value="1"/>
</dbReference>
<sequence>MRDREHWAVYLAVWTGCLFLVLYFVLSPLLQRVTALEGEKKRLIQEITVLQRKVVELRRLEERLQELESLARTLSRRLPEEKEIPDLLITIEDAAFLSHLELLSLKPEPPKPQEGYTELPFSGSVRTSFQGFLFFLNYLRQSPRLIQVQGFSFGKDEEAFKADILFSTYLLGGGKP</sequence>
<evidence type="ECO:0000256" key="2">
    <source>
        <dbReference type="SAM" id="Phobius"/>
    </source>
</evidence>
<proteinExistence type="predicted"/>
<protein>
    <recommendedName>
        <fullName evidence="4">Type 4a pilus biogenesis protein PilO</fullName>
    </recommendedName>
</protein>
<name>A0A7V4TEB3_9BACT</name>
<dbReference type="EMBL" id="DTIY01000004">
    <property type="protein sequence ID" value="HGY38246.1"/>
    <property type="molecule type" value="Genomic_DNA"/>
</dbReference>
<keyword evidence="2" id="KW-1133">Transmembrane helix</keyword>
<accession>A0A7V4TEB3</accession>
<dbReference type="PANTHER" id="PTHR39555:SF1">
    <property type="entry name" value="TYPE IV PILUS INNER MEMBRANE COMPONENT PILO"/>
    <property type="match status" value="1"/>
</dbReference>
<dbReference type="PANTHER" id="PTHR39555">
    <property type="entry name" value="FIMBRIAL ASSEMBLY PROTEIN PILO-LIKE PROTEIN-RELATED"/>
    <property type="match status" value="1"/>
</dbReference>
<dbReference type="PROSITE" id="PS51257">
    <property type="entry name" value="PROKAR_LIPOPROTEIN"/>
    <property type="match status" value="1"/>
</dbReference>
<keyword evidence="2" id="KW-0472">Membrane</keyword>
<dbReference type="InterPro" id="IPR007445">
    <property type="entry name" value="PilO"/>
</dbReference>
<feature type="transmembrane region" description="Helical" evidence="2">
    <location>
        <begin position="7"/>
        <end position="26"/>
    </location>
</feature>
<dbReference type="GO" id="GO:0043107">
    <property type="term" value="P:type IV pilus-dependent motility"/>
    <property type="evidence" value="ECO:0007669"/>
    <property type="project" value="InterPro"/>
</dbReference>
<keyword evidence="1" id="KW-0175">Coiled coil</keyword>
<dbReference type="InterPro" id="IPR014717">
    <property type="entry name" value="Transl_elong_EF1B/ribsomal_bS6"/>
</dbReference>